<dbReference type="EMBL" id="CP007139">
    <property type="protein sequence ID" value="AIE83799.1"/>
    <property type="molecule type" value="Genomic_DNA"/>
</dbReference>
<dbReference type="HOGENOM" id="CLU_1576141_0_0_0"/>
<proteinExistence type="predicted"/>
<evidence type="ECO:0000313" key="2">
    <source>
        <dbReference type="Proteomes" id="UP000027982"/>
    </source>
</evidence>
<accession>A0A068NQA4</accession>
<dbReference type="KEGG" id="fgi:OP10G_0431"/>
<gene>
    <name evidence="1" type="ORF">OP10G_0431</name>
</gene>
<sequence>MNKTIRILAIGLFVMTGAAIVPANMVRVHEVPCPLCGMKVVQGTKTQDNEVVLRFGRKKIEYRCVYCAIADSKKYDGDLVVYAPSETKGKPVLLTRTAGKWAAVKESEGKLVPESGVVFLNDFDSHDKCAKLSRAFHAKEGFDKYVKGNGAEKSKSMSLTEMVAAALKN</sequence>
<keyword evidence="2" id="KW-1185">Reference proteome</keyword>
<reference evidence="1 2" key="1">
    <citation type="journal article" date="2014" name="PLoS ONE">
        <title>The first complete genome sequence of the class fimbriimonadia in the phylum armatimonadetes.</title>
        <authorList>
            <person name="Hu Z.Y."/>
            <person name="Wang Y.Z."/>
            <person name="Im W.T."/>
            <person name="Wang S.Y."/>
            <person name="Zhao G.P."/>
            <person name="Zheng H.J."/>
            <person name="Quan Z.X."/>
        </authorList>
    </citation>
    <scope>NUCLEOTIDE SEQUENCE [LARGE SCALE GENOMIC DNA]</scope>
    <source>
        <strain evidence="1">Gsoil 348</strain>
    </source>
</reference>
<protein>
    <recommendedName>
        <fullName evidence="3">NosL family protein</fullName>
    </recommendedName>
</protein>
<dbReference type="Proteomes" id="UP000027982">
    <property type="component" value="Chromosome"/>
</dbReference>
<dbReference type="STRING" id="661478.OP10G_0431"/>
<organism evidence="1 2">
    <name type="scientific">Fimbriimonas ginsengisoli Gsoil 348</name>
    <dbReference type="NCBI Taxonomy" id="661478"/>
    <lineage>
        <taxon>Bacteria</taxon>
        <taxon>Bacillati</taxon>
        <taxon>Armatimonadota</taxon>
        <taxon>Fimbriimonadia</taxon>
        <taxon>Fimbriimonadales</taxon>
        <taxon>Fimbriimonadaceae</taxon>
        <taxon>Fimbriimonas</taxon>
    </lineage>
</organism>
<dbReference type="OrthoDB" id="9841318at2"/>
<dbReference type="AlphaFoldDB" id="A0A068NQA4"/>
<evidence type="ECO:0000313" key="1">
    <source>
        <dbReference type="EMBL" id="AIE83799.1"/>
    </source>
</evidence>
<dbReference type="RefSeq" id="WP_025227540.1">
    <property type="nucleotide sequence ID" value="NZ_CP007139.1"/>
</dbReference>
<evidence type="ECO:0008006" key="3">
    <source>
        <dbReference type="Google" id="ProtNLM"/>
    </source>
</evidence>
<name>A0A068NQA4_FIMGI</name>